<dbReference type="PANTHER" id="PTHR36449">
    <property type="entry name" value="ACETYLTRANSFERASE-RELATED"/>
    <property type="match status" value="1"/>
</dbReference>
<keyword evidence="1" id="KW-0678">Repressor</keyword>
<dbReference type="Proteomes" id="UP000248598">
    <property type="component" value="Chromosome 1"/>
</dbReference>
<evidence type="ECO:0000313" key="7">
    <source>
        <dbReference type="EMBL" id="SQH24985.1"/>
    </source>
</evidence>
<proteinExistence type="predicted"/>
<keyword evidence="2" id="KW-1277">Toxin-antitoxin system</keyword>
<dbReference type="AlphaFoldDB" id="A0AAX2J494"/>
<dbReference type="RefSeq" id="WP_003785862.1">
    <property type="nucleotide sequence ID" value="NZ_CP091518.1"/>
</dbReference>
<comment type="catalytic activity">
    <reaction evidence="5">
        <text>glycyl-tRNA(Gly) + acetyl-CoA = N-acetylglycyl-tRNA(Gly) + CoA + H(+)</text>
        <dbReference type="Rhea" id="RHEA:81867"/>
        <dbReference type="Rhea" id="RHEA-COMP:9683"/>
        <dbReference type="Rhea" id="RHEA-COMP:19766"/>
        <dbReference type="ChEBI" id="CHEBI:15378"/>
        <dbReference type="ChEBI" id="CHEBI:57287"/>
        <dbReference type="ChEBI" id="CHEBI:57288"/>
        <dbReference type="ChEBI" id="CHEBI:78522"/>
        <dbReference type="ChEBI" id="CHEBI:232036"/>
    </reaction>
</comment>
<reference evidence="7 8" key="1">
    <citation type="submission" date="2018-06" db="EMBL/GenBank/DDBJ databases">
        <authorList>
            <consortium name="Pathogen Informatics"/>
            <person name="Doyle S."/>
        </authorList>
    </citation>
    <scope>NUCLEOTIDE SEQUENCE [LARGE SCALE GENOMIC DNA]</scope>
    <source>
        <strain evidence="7 8">NCTC10529</strain>
    </source>
</reference>
<dbReference type="Pfam" id="PF00583">
    <property type="entry name" value="Acetyltransf_1"/>
    <property type="match status" value="1"/>
</dbReference>
<dbReference type="InterPro" id="IPR016181">
    <property type="entry name" value="Acyl_CoA_acyltransferase"/>
</dbReference>
<evidence type="ECO:0000256" key="5">
    <source>
        <dbReference type="ARBA" id="ARBA00049880"/>
    </source>
</evidence>
<evidence type="ECO:0000256" key="2">
    <source>
        <dbReference type="ARBA" id="ARBA00022649"/>
    </source>
</evidence>
<dbReference type="EMBL" id="LS483426">
    <property type="protein sequence ID" value="SQH24985.1"/>
    <property type="molecule type" value="Genomic_DNA"/>
</dbReference>
<protein>
    <submittedName>
        <fullName evidence="7">Acetyltransferase (GNAT) family</fullName>
    </submittedName>
</protein>
<evidence type="ECO:0000256" key="1">
    <source>
        <dbReference type="ARBA" id="ARBA00022491"/>
    </source>
</evidence>
<evidence type="ECO:0000256" key="3">
    <source>
        <dbReference type="ARBA" id="ARBA00022679"/>
    </source>
</evidence>
<dbReference type="GeneID" id="93262470"/>
<keyword evidence="4" id="KW-0012">Acyltransferase</keyword>
<keyword evidence="3" id="KW-0808">Transferase</keyword>
<name>A0AAX2J494_KINKI</name>
<organism evidence="7 8">
    <name type="scientific">Kingella kingae</name>
    <dbReference type="NCBI Taxonomy" id="504"/>
    <lineage>
        <taxon>Bacteria</taxon>
        <taxon>Pseudomonadati</taxon>
        <taxon>Pseudomonadota</taxon>
        <taxon>Betaproteobacteria</taxon>
        <taxon>Neisseriales</taxon>
        <taxon>Neisseriaceae</taxon>
        <taxon>Kingella</taxon>
    </lineage>
</organism>
<dbReference type="SUPFAM" id="SSF55729">
    <property type="entry name" value="Acyl-CoA N-acyltransferases (Nat)"/>
    <property type="match status" value="1"/>
</dbReference>
<dbReference type="PANTHER" id="PTHR36449:SF1">
    <property type="entry name" value="ACETYLTRANSFERASE"/>
    <property type="match status" value="1"/>
</dbReference>
<sequence length="171" mass="19042">MALSIELLDKSQHNSRTFDCGKDGMNVFIRQFAVKNQKLGISRTWVFADSGSLKKEIAAYFTLAMQTVEPSDLHSDEKLPNYPTPVVLLARIAVDKRFQGQGLGKRALLAALAKALQASEQGLPAFAVVLDVLDDDALQFYQSFDFFQPFGDETHKLFVPMKAVKQLFQVA</sequence>
<dbReference type="InterPro" id="IPR000182">
    <property type="entry name" value="GNAT_dom"/>
</dbReference>
<dbReference type="Gene3D" id="3.40.630.30">
    <property type="match status" value="1"/>
</dbReference>
<gene>
    <name evidence="7" type="ORF">NCTC10529_01180</name>
</gene>
<accession>A0AAX2J494</accession>
<dbReference type="GO" id="GO:0016747">
    <property type="term" value="F:acyltransferase activity, transferring groups other than amino-acyl groups"/>
    <property type="evidence" value="ECO:0007669"/>
    <property type="project" value="InterPro"/>
</dbReference>
<evidence type="ECO:0000256" key="4">
    <source>
        <dbReference type="ARBA" id="ARBA00023315"/>
    </source>
</evidence>
<evidence type="ECO:0000259" key="6">
    <source>
        <dbReference type="Pfam" id="PF00583"/>
    </source>
</evidence>
<feature type="domain" description="N-acetyltransferase" evidence="6">
    <location>
        <begin position="56"/>
        <end position="146"/>
    </location>
</feature>
<evidence type="ECO:0000313" key="8">
    <source>
        <dbReference type="Proteomes" id="UP000248598"/>
    </source>
</evidence>